<organism evidence="2">
    <name type="scientific">uncultured Nocardioidaceae bacterium</name>
    <dbReference type="NCBI Taxonomy" id="253824"/>
    <lineage>
        <taxon>Bacteria</taxon>
        <taxon>Bacillati</taxon>
        <taxon>Actinomycetota</taxon>
        <taxon>Actinomycetes</taxon>
        <taxon>Propionibacteriales</taxon>
        <taxon>Nocardioidaceae</taxon>
        <taxon>environmental samples</taxon>
    </lineage>
</organism>
<keyword evidence="1" id="KW-0812">Transmembrane</keyword>
<keyword evidence="1" id="KW-0472">Membrane</keyword>
<proteinExistence type="predicted"/>
<evidence type="ECO:0000256" key="1">
    <source>
        <dbReference type="SAM" id="Phobius"/>
    </source>
</evidence>
<reference evidence="2" key="1">
    <citation type="submission" date="2020-02" db="EMBL/GenBank/DDBJ databases">
        <authorList>
            <person name="Meier V. D."/>
        </authorList>
    </citation>
    <scope>NUCLEOTIDE SEQUENCE</scope>
    <source>
        <strain evidence="2">AVDCRST_MAG34</strain>
    </source>
</reference>
<feature type="transmembrane region" description="Helical" evidence="1">
    <location>
        <begin position="35"/>
        <end position="54"/>
    </location>
</feature>
<gene>
    <name evidence="2" type="ORF">AVDCRST_MAG34-355</name>
</gene>
<sequence>MKAVIAGVLVLFLGFWMVQAPNSLAQFAQDGGAWLWDLTATIFSASIDFLSALFG</sequence>
<name>A0A6J4LAN8_9ACTN</name>
<evidence type="ECO:0000313" key="2">
    <source>
        <dbReference type="EMBL" id="CAA9325790.1"/>
    </source>
</evidence>
<dbReference type="AlphaFoldDB" id="A0A6J4LAN8"/>
<protein>
    <submittedName>
        <fullName evidence="2">Uncharacterized protein</fullName>
    </submittedName>
</protein>
<keyword evidence="1" id="KW-1133">Transmembrane helix</keyword>
<dbReference type="EMBL" id="CADCUI010000002">
    <property type="protein sequence ID" value="CAA9325790.1"/>
    <property type="molecule type" value="Genomic_DNA"/>
</dbReference>
<accession>A0A6J4LAN8</accession>